<name>A0A6B2NHL4_9RHOB</name>
<sequence length="233" mass="25776">MDHAVFYSNIRRSIFGGSLSQSAVDNINAILAFWDQAHAGNPLGQLAYILATVRAEVGLKMAPVRETFANSDAQARARLAHKPYAQSVPPHGHAYYGRGYVQLTWHRNYERQEAKLGVPLVAEPDLALRAEVAIQVLVGGMMAGDFNGHGHGLPHYVNATHQDFVEARRTVNVLDRAHEIADYATRFLDALERAVEAETIPTESLTRDGDLPPLRPSPEHLAAQHELIERDPH</sequence>
<dbReference type="InterPro" id="IPR023346">
    <property type="entry name" value="Lysozyme-like_dom_sf"/>
</dbReference>
<feature type="region of interest" description="Disordered" evidence="1">
    <location>
        <begin position="199"/>
        <end position="233"/>
    </location>
</feature>
<dbReference type="Pfam" id="PF00182">
    <property type="entry name" value="Glyco_hydro_19"/>
    <property type="match status" value="1"/>
</dbReference>
<dbReference type="AlphaFoldDB" id="A0A6B2NHL4"/>
<feature type="compositionally biased region" description="Basic and acidic residues" evidence="1">
    <location>
        <begin position="222"/>
        <end position="233"/>
    </location>
</feature>
<dbReference type="SUPFAM" id="SSF53955">
    <property type="entry name" value="Lysozyme-like"/>
    <property type="match status" value="1"/>
</dbReference>
<dbReference type="GO" id="GO:0016998">
    <property type="term" value="P:cell wall macromolecule catabolic process"/>
    <property type="evidence" value="ECO:0007669"/>
    <property type="project" value="InterPro"/>
</dbReference>
<proteinExistence type="predicted"/>
<dbReference type="RefSeq" id="WP_164126652.1">
    <property type="nucleotide sequence ID" value="NZ_JAAGOX010000001.1"/>
</dbReference>
<gene>
    <name evidence="3" type="ORF">G0P99_00370</name>
</gene>
<dbReference type="InterPro" id="IPR000726">
    <property type="entry name" value="Glyco_hydro_19_cat"/>
</dbReference>
<dbReference type="GO" id="GO:0006032">
    <property type="term" value="P:chitin catabolic process"/>
    <property type="evidence" value="ECO:0007669"/>
    <property type="project" value="InterPro"/>
</dbReference>
<accession>A0A6B2NHL4</accession>
<dbReference type="Gene3D" id="1.10.530.10">
    <property type="match status" value="1"/>
</dbReference>
<reference evidence="3" key="1">
    <citation type="submission" date="2020-02" db="EMBL/GenBank/DDBJ databases">
        <title>Delineation of the pyrene-degrading pathway in Roseobacter clade bacteria by genomic analysis.</title>
        <authorList>
            <person name="Zhou H."/>
            <person name="Wang H."/>
        </authorList>
    </citation>
    <scope>NUCLEOTIDE SEQUENCE</scope>
    <source>
        <strain evidence="3">PrR005</strain>
    </source>
</reference>
<evidence type="ECO:0000256" key="1">
    <source>
        <dbReference type="SAM" id="MobiDB-lite"/>
    </source>
</evidence>
<organism evidence="3">
    <name type="scientific">Ruegeria sp. PrR005</name>
    <dbReference type="NCBI Taxonomy" id="2706882"/>
    <lineage>
        <taxon>Bacteria</taxon>
        <taxon>Pseudomonadati</taxon>
        <taxon>Pseudomonadota</taxon>
        <taxon>Alphaproteobacteria</taxon>
        <taxon>Rhodobacterales</taxon>
        <taxon>Roseobacteraceae</taxon>
        <taxon>Ruegeria</taxon>
    </lineage>
</organism>
<evidence type="ECO:0000313" key="3">
    <source>
        <dbReference type="EMBL" id="NDW43406.1"/>
    </source>
</evidence>
<feature type="domain" description="Glycoside hydrolase family 19 catalytic" evidence="2">
    <location>
        <begin position="88"/>
        <end position="128"/>
    </location>
</feature>
<protein>
    <recommendedName>
        <fullName evidence="2">Glycoside hydrolase family 19 catalytic domain-containing protein</fullName>
    </recommendedName>
</protein>
<comment type="caution">
    <text evidence="3">The sequence shown here is derived from an EMBL/GenBank/DDBJ whole genome shotgun (WGS) entry which is preliminary data.</text>
</comment>
<evidence type="ECO:0000259" key="2">
    <source>
        <dbReference type="Pfam" id="PF00182"/>
    </source>
</evidence>
<dbReference type="EMBL" id="JAAGOX010000001">
    <property type="protein sequence ID" value="NDW43406.1"/>
    <property type="molecule type" value="Genomic_DNA"/>
</dbReference>
<dbReference type="GO" id="GO:0004568">
    <property type="term" value="F:chitinase activity"/>
    <property type="evidence" value="ECO:0007669"/>
    <property type="project" value="InterPro"/>
</dbReference>